<dbReference type="OrthoDB" id="3535431at2"/>
<gene>
    <name evidence="2" type="ordered locus">Kfla_6600</name>
</gene>
<dbReference type="eggNOG" id="ENOG502ZSUG">
    <property type="taxonomic scope" value="Bacteria"/>
</dbReference>
<organism evidence="2 3">
    <name type="scientific">Kribbella flavida (strain DSM 17836 / JCM 10339 / NBRC 14399)</name>
    <dbReference type="NCBI Taxonomy" id="479435"/>
    <lineage>
        <taxon>Bacteria</taxon>
        <taxon>Bacillati</taxon>
        <taxon>Actinomycetota</taxon>
        <taxon>Actinomycetes</taxon>
        <taxon>Propionibacteriales</taxon>
        <taxon>Kribbellaceae</taxon>
        <taxon>Kribbella</taxon>
    </lineage>
</organism>
<proteinExistence type="predicted"/>
<accession>D2PZM6</accession>
<feature type="region of interest" description="Disordered" evidence="1">
    <location>
        <begin position="1"/>
        <end position="23"/>
    </location>
</feature>
<evidence type="ECO:0000256" key="1">
    <source>
        <dbReference type="SAM" id="MobiDB-lite"/>
    </source>
</evidence>
<reference evidence="3" key="1">
    <citation type="submission" date="2009-09" db="EMBL/GenBank/DDBJ databases">
        <title>The complete genome of Kribbella flavida DSM 17836.</title>
        <authorList>
            <consortium name="US DOE Joint Genome Institute (JGI-PGF)"/>
            <person name="Lucas S."/>
            <person name="Copeland A."/>
            <person name="Lapidus A."/>
            <person name="Glavina del Rio T."/>
            <person name="Dalin E."/>
            <person name="Tice H."/>
            <person name="Bruce D."/>
            <person name="Goodwin L."/>
            <person name="Pitluck S."/>
            <person name="Kyrpides N."/>
            <person name="Mavromatis K."/>
            <person name="Ivanova N."/>
            <person name="Saunders E."/>
            <person name="Brettin T."/>
            <person name="Detter J.C."/>
            <person name="Han C."/>
            <person name="Larimer F."/>
            <person name="Land M."/>
            <person name="Hauser L."/>
            <person name="Markowitz V."/>
            <person name="Cheng J.-F."/>
            <person name="Hugenholtz P."/>
            <person name="Woyke T."/>
            <person name="Wu D."/>
            <person name="Pukall R."/>
            <person name="Klenk H.-P."/>
            <person name="Eisen J.A."/>
        </authorList>
    </citation>
    <scope>NUCLEOTIDE SEQUENCE [LARGE SCALE GENOMIC DNA]</scope>
    <source>
        <strain evidence="3">DSM 17836 / JCM 10339 / NBRC 14399</strain>
    </source>
</reference>
<dbReference type="RefSeq" id="WP_012924144.1">
    <property type="nucleotide sequence ID" value="NC_013729.1"/>
</dbReference>
<protein>
    <submittedName>
        <fullName evidence="2">Uncharacterized protein</fullName>
    </submittedName>
</protein>
<keyword evidence="3" id="KW-1185">Reference proteome</keyword>
<evidence type="ECO:0000313" key="2">
    <source>
        <dbReference type="EMBL" id="ADB35592.1"/>
    </source>
</evidence>
<dbReference type="HOGENOM" id="CLU_1872734_0_0_11"/>
<sequence>MLSPTVFDEQKREICESGPPSDGDNLLGMEVDFLALLSDTTYADQPHELWDDAVVQRNERGEWLIDAAATAKPGVTAAQVEAALSTAWTQHLRYQYREAHTLRTEPASVTLQAVTQMDPADLWVTARVRVNLSSPV</sequence>
<evidence type="ECO:0000313" key="3">
    <source>
        <dbReference type="Proteomes" id="UP000007967"/>
    </source>
</evidence>
<dbReference type="KEGG" id="kfl:Kfla_6600"/>
<dbReference type="Proteomes" id="UP000007967">
    <property type="component" value="Chromosome"/>
</dbReference>
<name>D2PZM6_KRIFD</name>
<reference evidence="2 3" key="2">
    <citation type="journal article" date="2010" name="Stand. Genomic Sci.">
        <title>Complete genome sequence of Kribbella flavida type strain (IFO 14399).</title>
        <authorList>
            <person name="Pukall R."/>
            <person name="Lapidus A."/>
            <person name="Glavina Del Rio T."/>
            <person name="Copeland A."/>
            <person name="Tice H."/>
            <person name="Cheng J.-F."/>
            <person name="Lucas S."/>
            <person name="Chen F."/>
            <person name="Nolan M."/>
            <person name="LaButti K."/>
            <person name="Pati A."/>
            <person name="Ivanova N."/>
            <person name="Mavrommatis K."/>
            <person name="Mikhailova N."/>
            <person name="Pitluck S."/>
            <person name="Bruce D."/>
            <person name="Goodwin L."/>
            <person name="Land M."/>
            <person name="Hauser L."/>
            <person name="Chang Y.-J."/>
            <person name="Jeffries C.D."/>
            <person name="Chen A."/>
            <person name="Palaniappan K."/>
            <person name="Chain P."/>
            <person name="Rohde M."/>
            <person name="Goeker M."/>
            <person name="Bristow J."/>
            <person name="Eisen J.A."/>
            <person name="Markowitz V."/>
            <person name="Hugenholtz P."/>
            <person name="Kyrpides N.C."/>
            <person name="Klenk H.-P."/>
            <person name="Brettin T."/>
        </authorList>
    </citation>
    <scope>NUCLEOTIDE SEQUENCE [LARGE SCALE GENOMIC DNA]</scope>
    <source>
        <strain evidence="3">DSM 17836 / JCM 10339 / NBRC 14399</strain>
    </source>
</reference>
<dbReference type="EMBL" id="CP001736">
    <property type="protein sequence ID" value="ADB35592.1"/>
    <property type="molecule type" value="Genomic_DNA"/>
</dbReference>
<dbReference type="AlphaFoldDB" id="D2PZM6"/>